<dbReference type="Pfam" id="PF21158">
    <property type="entry name" value="flgK_1st_1"/>
    <property type="match status" value="1"/>
</dbReference>
<keyword evidence="5 7" id="KW-0964">Secreted</keyword>
<dbReference type="NCBIfam" id="TIGR02492">
    <property type="entry name" value="flgK_ends"/>
    <property type="match status" value="1"/>
</dbReference>
<comment type="caution">
    <text evidence="11">The sequence shown here is derived from an EMBL/GenBank/DDBJ whole genome shotgun (WGS) entry which is preliminary data.</text>
</comment>
<organism evidence="11 12">
    <name type="scientific">Pokkaliibacter plantistimulans</name>
    <dbReference type="NCBI Taxonomy" id="1635171"/>
    <lineage>
        <taxon>Bacteria</taxon>
        <taxon>Pseudomonadati</taxon>
        <taxon>Pseudomonadota</taxon>
        <taxon>Gammaproteobacteria</taxon>
        <taxon>Oceanospirillales</taxon>
        <taxon>Balneatrichaceae</taxon>
        <taxon>Pokkaliibacter</taxon>
    </lineage>
</organism>
<evidence type="ECO:0000256" key="1">
    <source>
        <dbReference type="ARBA" id="ARBA00004365"/>
    </source>
</evidence>
<evidence type="ECO:0000256" key="2">
    <source>
        <dbReference type="ARBA" id="ARBA00004613"/>
    </source>
</evidence>
<comment type="subcellular location">
    <subcellularLocation>
        <location evidence="1 7">Bacterial flagellum</location>
    </subcellularLocation>
    <subcellularLocation>
        <location evidence="2 7">Secreted</location>
    </subcellularLocation>
</comment>
<evidence type="ECO:0000313" key="12">
    <source>
        <dbReference type="Proteomes" id="UP000248090"/>
    </source>
</evidence>
<dbReference type="PRINTS" id="PR01005">
    <property type="entry name" value="FLGHOOKAP1"/>
</dbReference>
<feature type="domain" description="Flagellar hook-associated protein FlgK helical" evidence="10">
    <location>
        <begin position="86"/>
        <end position="314"/>
    </location>
</feature>
<dbReference type="PANTHER" id="PTHR30033:SF1">
    <property type="entry name" value="FLAGELLAR HOOK-ASSOCIATED PROTEIN 1"/>
    <property type="match status" value="1"/>
</dbReference>
<dbReference type="Proteomes" id="UP000248090">
    <property type="component" value="Unassembled WGS sequence"/>
</dbReference>
<evidence type="ECO:0000256" key="5">
    <source>
        <dbReference type="ARBA" id="ARBA00022525"/>
    </source>
</evidence>
<name>A0ABX5M405_9GAMM</name>
<reference evidence="11 12" key="1">
    <citation type="submission" date="2015-03" db="EMBL/GenBank/DDBJ databases">
        <authorList>
            <person name="Krishnan R."/>
            <person name="Midha S."/>
            <person name="Patil P.B."/>
            <person name="Rameshkumar N."/>
        </authorList>
    </citation>
    <scope>NUCLEOTIDE SEQUENCE [LARGE SCALE GENOMIC DNA]</scope>
    <source>
        <strain evidence="11 12">L1E11</strain>
    </source>
</reference>
<dbReference type="InterPro" id="IPR049119">
    <property type="entry name" value="FlgK_D2-like"/>
</dbReference>
<keyword evidence="12" id="KW-1185">Reference proteome</keyword>
<evidence type="ECO:0000256" key="4">
    <source>
        <dbReference type="ARBA" id="ARBA00016244"/>
    </source>
</evidence>
<dbReference type="SUPFAM" id="SSF64518">
    <property type="entry name" value="Phase 1 flagellin"/>
    <property type="match status" value="1"/>
</dbReference>
<evidence type="ECO:0000256" key="7">
    <source>
        <dbReference type="RuleBase" id="RU362065"/>
    </source>
</evidence>
<feature type="domain" description="Flagellar basal-body/hook protein C-terminal" evidence="8">
    <location>
        <begin position="504"/>
        <end position="542"/>
    </location>
</feature>
<evidence type="ECO:0000259" key="8">
    <source>
        <dbReference type="Pfam" id="PF06429"/>
    </source>
</evidence>
<proteinExistence type="inferred from homology"/>
<comment type="similarity">
    <text evidence="3 7">Belongs to the flagella basal body rod proteins family.</text>
</comment>
<dbReference type="InterPro" id="IPR002371">
    <property type="entry name" value="FlgK"/>
</dbReference>
<feature type="domain" description="Flagellar hook-associated protein 1 D2-like" evidence="9">
    <location>
        <begin position="332"/>
        <end position="411"/>
    </location>
</feature>
<dbReference type="Pfam" id="PF06429">
    <property type="entry name" value="Flg_bbr_C"/>
    <property type="match status" value="1"/>
</dbReference>
<dbReference type="Pfam" id="PF22638">
    <property type="entry name" value="FlgK_D1"/>
    <property type="match status" value="1"/>
</dbReference>
<dbReference type="InterPro" id="IPR053927">
    <property type="entry name" value="FlgK_helical"/>
</dbReference>
<gene>
    <name evidence="7" type="primary">flgK</name>
    <name evidence="11" type="ORF">WH50_04750</name>
</gene>
<protein>
    <recommendedName>
        <fullName evidence="4 7">Flagellar hook-associated protein 1</fullName>
        <shortName evidence="7">HAP1</shortName>
    </recommendedName>
</protein>
<dbReference type="InterPro" id="IPR010930">
    <property type="entry name" value="Flg_bb/hook_C_dom"/>
</dbReference>
<dbReference type="PANTHER" id="PTHR30033">
    <property type="entry name" value="FLAGELLAR HOOK-ASSOCIATED PROTEIN 1"/>
    <property type="match status" value="1"/>
</dbReference>
<keyword evidence="6 7" id="KW-0975">Bacterial flagellum</keyword>
<sequence length="545" mass="56599">MSSSLINIGMQGVRASQAGLAVTSTNISNINSQGYSRQTVTQYSSATYGVTTSSVSRIADQYAVKNLQTQTSVYQESSTKLQLAQVLDELVSGSTTSISDSISSFFASVNDAISDPSDKTSRSLVLSNAQELSGIFNQVNDTLLGQQSDINDTITSSVTSINSLTTSLADLNSQISSAYNQGQSVPDLEDQRDEVIRQLSEQVGVHTADAENGMVNVYLNGGDALVAGVTSTNLNVVQGEYDKNQLDISIGNSTTSISSKISGGALGGAIEYRDEILNPTINQVGQLAMTFSESVNSVLEQGVDLNGNAGQALFDPALSGSYTVSNRVLASSNNDGSASGTLTFPTGWDPSTLTSSDYSVRYDSGTGEYTITRSSDGSEVASGAGPGFTVDGFDLSFSGTPSDGDTFLIRPTYSFAGELSTTDITSQELAFAASGSTTDVSGDNSNGQLLADLQNSSIVDGSLSFEGAYSQIIGDVGGYASKASMAEESNATLLSSAQDIRDSVSAVSEDEEAANLIKFQQAYQAAAQVISAAQQAFSTLLSAIS</sequence>
<evidence type="ECO:0000256" key="3">
    <source>
        <dbReference type="ARBA" id="ARBA00009677"/>
    </source>
</evidence>
<evidence type="ECO:0000313" key="11">
    <source>
        <dbReference type="EMBL" id="PXF32403.1"/>
    </source>
</evidence>
<accession>A0ABX5M405</accession>
<dbReference type="RefSeq" id="WP_110186290.1">
    <property type="nucleotide sequence ID" value="NZ_CP177354.1"/>
</dbReference>
<dbReference type="EMBL" id="LAPT01000020">
    <property type="protein sequence ID" value="PXF32403.1"/>
    <property type="molecule type" value="Genomic_DNA"/>
</dbReference>
<evidence type="ECO:0000259" key="9">
    <source>
        <dbReference type="Pfam" id="PF21158"/>
    </source>
</evidence>
<evidence type="ECO:0000259" key="10">
    <source>
        <dbReference type="Pfam" id="PF22638"/>
    </source>
</evidence>
<evidence type="ECO:0000256" key="6">
    <source>
        <dbReference type="ARBA" id="ARBA00023143"/>
    </source>
</evidence>